<name>A0ABS4XCA2_9MICC</name>
<protein>
    <submittedName>
        <fullName evidence="3">RsiW-degrading membrane proteinase PrsW (M82 family)</fullName>
    </submittedName>
</protein>
<keyword evidence="2" id="KW-0812">Transmembrane</keyword>
<keyword evidence="2" id="KW-1133">Transmembrane helix</keyword>
<keyword evidence="4" id="KW-1185">Reference proteome</keyword>
<evidence type="ECO:0000256" key="1">
    <source>
        <dbReference type="SAM" id="MobiDB-lite"/>
    </source>
</evidence>
<feature type="transmembrane region" description="Helical" evidence="2">
    <location>
        <begin position="108"/>
        <end position="129"/>
    </location>
</feature>
<feature type="region of interest" description="Disordered" evidence="1">
    <location>
        <begin position="1"/>
        <end position="26"/>
    </location>
</feature>
<feature type="transmembrane region" description="Helical" evidence="2">
    <location>
        <begin position="253"/>
        <end position="277"/>
    </location>
</feature>
<feature type="transmembrane region" description="Helical" evidence="2">
    <location>
        <begin position="76"/>
        <end position="96"/>
    </location>
</feature>
<feature type="transmembrane region" description="Helical" evidence="2">
    <location>
        <begin position="222"/>
        <end position="241"/>
    </location>
</feature>
<dbReference type="Pfam" id="PF13367">
    <property type="entry name" value="PrsW-protease"/>
    <property type="match status" value="1"/>
</dbReference>
<dbReference type="RefSeq" id="WP_245356299.1">
    <property type="nucleotide sequence ID" value="NZ_BAAAJY010000003.1"/>
</dbReference>
<evidence type="ECO:0000313" key="3">
    <source>
        <dbReference type="EMBL" id="MBP2386091.1"/>
    </source>
</evidence>
<feature type="transmembrane region" description="Helical" evidence="2">
    <location>
        <begin position="181"/>
        <end position="202"/>
    </location>
</feature>
<dbReference type="EMBL" id="JAGIOF010000001">
    <property type="protein sequence ID" value="MBP2386091.1"/>
    <property type="molecule type" value="Genomic_DNA"/>
</dbReference>
<proteinExistence type="predicted"/>
<organism evidence="3 4">
    <name type="scientific">Paeniglutamicibacter kerguelensis</name>
    <dbReference type="NCBI Taxonomy" id="254788"/>
    <lineage>
        <taxon>Bacteria</taxon>
        <taxon>Bacillati</taxon>
        <taxon>Actinomycetota</taxon>
        <taxon>Actinomycetes</taxon>
        <taxon>Micrococcales</taxon>
        <taxon>Micrococcaceae</taxon>
        <taxon>Paeniglutamicibacter</taxon>
    </lineage>
</organism>
<evidence type="ECO:0000256" key="2">
    <source>
        <dbReference type="SAM" id="Phobius"/>
    </source>
</evidence>
<sequence length="403" mass="43298">MSVTSHPMKPSPEPNPRDPWTGASRTATGLPATVGMPLAQPGRPGSGVLVALVLCTLLLLGVTFFLSGIFGSGTLLWLGLLAMVPLGLCLAGLRWVDRWDPEPRPMLLLALLWGAGTSVAGALLVGDLFTELFFNPAGRLDLDTFGAVVQAPIVEELVKGAGVLLIFWLNRAHFDGPIDGIVYGGMVGAGFAFTENILYFGSSYAESGAPGDLAAVFVLRGLFSPFAHVLFTAWTGFALGLCAEHGDRSRWPLYLGLGLLPAVLGHFLWNGGVGIFFDSFLDFYFLLQLPLFVATVVSVVLLQRAELRLIARRLDEYRQAGWFTPAEVAMFATPAGRKAARAWASAHGRGRLMQDFTQTAMDLASVRQRISAGHADAGDHARELALLHQSYRQRAQLLAGVVV</sequence>
<gene>
    <name evidence="3" type="ORF">JOF47_001602</name>
</gene>
<dbReference type="PANTHER" id="PTHR36844:SF1">
    <property type="entry name" value="PROTEASE PRSW"/>
    <property type="match status" value="1"/>
</dbReference>
<dbReference type="Proteomes" id="UP001296993">
    <property type="component" value="Unassembled WGS sequence"/>
</dbReference>
<evidence type="ECO:0000313" key="4">
    <source>
        <dbReference type="Proteomes" id="UP001296993"/>
    </source>
</evidence>
<dbReference type="InterPro" id="IPR026898">
    <property type="entry name" value="PrsW"/>
</dbReference>
<reference evidence="3 4" key="1">
    <citation type="submission" date="2021-03" db="EMBL/GenBank/DDBJ databases">
        <title>Sequencing the genomes of 1000 actinobacteria strains.</title>
        <authorList>
            <person name="Klenk H.-P."/>
        </authorList>
    </citation>
    <scope>NUCLEOTIDE SEQUENCE [LARGE SCALE GENOMIC DNA]</scope>
    <source>
        <strain evidence="3 4">DSM 15797</strain>
    </source>
</reference>
<feature type="transmembrane region" description="Helical" evidence="2">
    <location>
        <begin position="48"/>
        <end position="70"/>
    </location>
</feature>
<keyword evidence="2" id="KW-0472">Membrane</keyword>
<dbReference type="PANTHER" id="PTHR36844">
    <property type="entry name" value="PROTEASE PRSW"/>
    <property type="match status" value="1"/>
</dbReference>
<comment type="caution">
    <text evidence="3">The sequence shown here is derived from an EMBL/GenBank/DDBJ whole genome shotgun (WGS) entry which is preliminary data.</text>
</comment>
<feature type="transmembrane region" description="Helical" evidence="2">
    <location>
        <begin position="283"/>
        <end position="302"/>
    </location>
</feature>
<accession>A0ABS4XCA2</accession>
<feature type="transmembrane region" description="Helical" evidence="2">
    <location>
        <begin position="149"/>
        <end position="169"/>
    </location>
</feature>